<reference evidence="14 15" key="1">
    <citation type="journal article" date="2015" name="Microbiome">
        <title>Genomic resolution of linkages in carbon, nitrogen, and sulfur cycling among widespread estuary sediment bacteria.</title>
        <authorList>
            <person name="Baker B.J."/>
            <person name="Lazar C.S."/>
            <person name="Teske A.P."/>
            <person name="Dick G.J."/>
        </authorList>
    </citation>
    <scope>NUCLEOTIDE SEQUENCE [LARGE SCALE GENOMIC DNA]</scope>
    <source>
        <strain evidence="14">DG_78</strain>
    </source>
</reference>
<evidence type="ECO:0000259" key="13">
    <source>
        <dbReference type="PROSITE" id="PS50206"/>
    </source>
</evidence>
<feature type="domain" description="Rhodanese" evidence="13">
    <location>
        <begin position="3"/>
        <end position="49"/>
    </location>
</feature>
<dbReference type="PROSITE" id="PS00675">
    <property type="entry name" value="SIGMA54_INTERACT_1"/>
    <property type="match status" value="1"/>
</dbReference>
<gene>
    <name evidence="14" type="ORF">AMJ52_06470</name>
</gene>
<dbReference type="GO" id="GO:0005524">
    <property type="term" value="F:ATP binding"/>
    <property type="evidence" value="ECO:0007669"/>
    <property type="project" value="UniProtKB-KW"/>
</dbReference>
<dbReference type="FunFam" id="3.40.50.300:FF:000006">
    <property type="entry name" value="DNA-binding transcriptional regulator NtrC"/>
    <property type="match status" value="1"/>
</dbReference>
<organism evidence="14 15">
    <name type="scientific">candidate division TA06 bacterium DG_78</name>
    <dbReference type="NCBI Taxonomy" id="1703772"/>
    <lineage>
        <taxon>Bacteria</taxon>
        <taxon>Bacteria division TA06</taxon>
    </lineage>
</organism>
<dbReference type="InterPro" id="IPR001763">
    <property type="entry name" value="Rhodanese-like_dom"/>
</dbReference>
<dbReference type="InterPro" id="IPR027417">
    <property type="entry name" value="P-loop_NTPase"/>
</dbReference>
<evidence type="ECO:0000256" key="9">
    <source>
        <dbReference type="ARBA" id="ARBA00023163"/>
    </source>
</evidence>
<evidence type="ECO:0000256" key="5">
    <source>
        <dbReference type="ARBA" id="ARBA00022840"/>
    </source>
</evidence>
<evidence type="ECO:0000256" key="1">
    <source>
        <dbReference type="ARBA" id="ARBA00004496"/>
    </source>
</evidence>
<dbReference type="Proteomes" id="UP000051012">
    <property type="component" value="Unassembled WGS sequence"/>
</dbReference>
<dbReference type="SUPFAM" id="SSF52540">
    <property type="entry name" value="P-loop containing nucleoside triphosphate hydrolases"/>
    <property type="match status" value="1"/>
</dbReference>
<dbReference type="GO" id="GO:0000160">
    <property type="term" value="P:phosphorelay signal transduction system"/>
    <property type="evidence" value="ECO:0007669"/>
    <property type="project" value="InterPro"/>
</dbReference>
<dbReference type="FunFam" id="1.10.8.60:FF:000014">
    <property type="entry name" value="DNA-binding transcriptional regulator NtrC"/>
    <property type="match status" value="1"/>
</dbReference>
<dbReference type="SMART" id="SM00448">
    <property type="entry name" value="REC"/>
    <property type="match status" value="1"/>
</dbReference>
<protein>
    <submittedName>
        <fullName evidence="14">Fis family transcriptional regulator</fullName>
    </submittedName>
</protein>
<keyword evidence="6" id="KW-0805">Transcription regulation</keyword>
<evidence type="ECO:0000313" key="14">
    <source>
        <dbReference type="EMBL" id="KPJ72391.1"/>
    </source>
</evidence>
<feature type="domain" description="Response regulatory" evidence="12">
    <location>
        <begin position="5"/>
        <end position="119"/>
    </location>
</feature>
<evidence type="ECO:0000259" key="12">
    <source>
        <dbReference type="PROSITE" id="PS50110"/>
    </source>
</evidence>
<dbReference type="SMART" id="SM00382">
    <property type="entry name" value="AAA"/>
    <property type="match status" value="1"/>
</dbReference>
<comment type="caution">
    <text evidence="14">The sequence shown here is derived from an EMBL/GenBank/DDBJ whole genome shotgun (WGS) entry which is preliminary data.</text>
</comment>
<keyword evidence="4" id="KW-0547">Nucleotide-binding</keyword>
<dbReference type="GO" id="GO:0043565">
    <property type="term" value="F:sequence-specific DNA binding"/>
    <property type="evidence" value="ECO:0007669"/>
    <property type="project" value="InterPro"/>
</dbReference>
<feature type="domain" description="Sigma-54 factor interaction" evidence="11">
    <location>
        <begin position="144"/>
        <end position="373"/>
    </location>
</feature>
<dbReference type="PRINTS" id="PR01590">
    <property type="entry name" value="HTHFIS"/>
</dbReference>
<dbReference type="EMBL" id="LJNI01000077">
    <property type="protein sequence ID" value="KPJ72391.1"/>
    <property type="molecule type" value="Genomic_DNA"/>
</dbReference>
<dbReference type="FunFam" id="3.40.50.2300:FF:000018">
    <property type="entry name" value="DNA-binding transcriptional regulator NtrC"/>
    <property type="match status" value="1"/>
</dbReference>
<keyword evidence="9" id="KW-0804">Transcription</keyword>
<dbReference type="InterPro" id="IPR002078">
    <property type="entry name" value="Sigma_54_int"/>
</dbReference>
<dbReference type="InterPro" id="IPR001789">
    <property type="entry name" value="Sig_transdc_resp-reg_receiver"/>
</dbReference>
<evidence type="ECO:0000259" key="11">
    <source>
        <dbReference type="PROSITE" id="PS50045"/>
    </source>
</evidence>
<dbReference type="SUPFAM" id="SSF46689">
    <property type="entry name" value="Homeodomain-like"/>
    <property type="match status" value="1"/>
</dbReference>
<evidence type="ECO:0000256" key="3">
    <source>
        <dbReference type="ARBA" id="ARBA00022553"/>
    </source>
</evidence>
<keyword evidence="5" id="KW-0067">ATP-binding</keyword>
<dbReference type="CDD" id="cd00009">
    <property type="entry name" value="AAA"/>
    <property type="match status" value="1"/>
</dbReference>
<dbReference type="PROSITE" id="PS50110">
    <property type="entry name" value="RESPONSE_REGULATORY"/>
    <property type="match status" value="1"/>
</dbReference>
<dbReference type="PROSITE" id="PS00688">
    <property type="entry name" value="SIGMA54_INTERACT_3"/>
    <property type="match status" value="1"/>
</dbReference>
<evidence type="ECO:0000313" key="15">
    <source>
        <dbReference type="Proteomes" id="UP000051012"/>
    </source>
</evidence>
<dbReference type="Gene3D" id="3.40.50.300">
    <property type="entry name" value="P-loop containing nucleotide triphosphate hydrolases"/>
    <property type="match status" value="1"/>
</dbReference>
<keyword evidence="2" id="KW-0963">Cytoplasm</keyword>
<dbReference type="InterPro" id="IPR058031">
    <property type="entry name" value="AAA_lid_NorR"/>
</dbReference>
<dbReference type="GO" id="GO:0006355">
    <property type="term" value="P:regulation of DNA-templated transcription"/>
    <property type="evidence" value="ECO:0007669"/>
    <property type="project" value="InterPro"/>
</dbReference>
<name>A0A0S7YC59_UNCT6</name>
<dbReference type="InterPro" id="IPR011006">
    <property type="entry name" value="CheY-like_superfamily"/>
</dbReference>
<sequence length="463" mass="52848">MAKEKILIVDDEESIRSSLCDLLSKSGYEVSAVDGGYRAIEKVKDGEWDLTLLDLRMPGIDGMETLKELRKLKSDLIIIIMTAYATIDSAVQAIQSGANDYISKPFVADELLLRLESVLEKKRLLEENIYLRQELTNKYEFRNIIGKSKAMQEVFKLIERVAPTDSTVLIRGQSGTGKELIARAIHQNSFRKDKKFIAVDCGALPETLLESELFGHVKGSFTDAVVTKRGLLEVADGGTFFLDEVGDLSMGIQSKLLRVLQEKEFRQVGGIKNIRVDVRLIAATNKDLEEMIKDERFREDLYYRLNIVPIYLSSLKERKEDIPLLVQHFLEKYNKRRNKNIKGVSPGAMNILMDFDWPGNVRELENIMERLVIMTDSEIIEAEHIPAHIQGKRVCFNIPTALTNIELKKLKQQIRSQAVENVEKAFVINALKRSDWNISKAARIVGMKRQNFQKLMNKYNIKP</sequence>
<evidence type="ECO:0000256" key="4">
    <source>
        <dbReference type="ARBA" id="ARBA00022741"/>
    </source>
</evidence>
<dbReference type="Gene3D" id="1.10.10.60">
    <property type="entry name" value="Homeodomain-like"/>
    <property type="match status" value="1"/>
</dbReference>
<evidence type="ECO:0000256" key="6">
    <source>
        <dbReference type="ARBA" id="ARBA00023015"/>
    </source>
</evidence>
<dbReference type="InterPro" id="IPR009057">
    <property type="entry name" value="Homeodomain-like_sf"/>
</dbReference>
<dbReference type="PATRIC" id="fig|1703772.3.peg.1991"/>
<dbReference type="Pfam" id="PF00072">
    <property type="entry name" value="Response_reg"/>
    <property type="match status" value="1"/>
</dbReference>
<keyword evidence="8" id="KW-0010">Activator</keyword>
<evidence type="ECO:0000256" key="10">
    <source>
        <dbReference type="PROSITE-ProRule" id="PRU00169"/>
    </source>
</evidence>
<dbReference type="SUPFAM" id="SSF52172">
    <property type="entry name" value="CheY-like"/>
    <property type="match status" value="1"/>
</dbReference>
<dbReference type="PANTHER" id="PTHR32071">
    <property type="entry name" value="TRANSCRIPTIONAL REGULATORY PROTEIN"/>
    <property type="match status" value="1"/>
</dbReference>
<dbReference type="Pfam" id="PF00158">
    <property type="entry name" value="Sigma54_activat"/>
    <property type="match status" value="1"/>
</dbReference>
<dbReference type="AlphaFoldDB" id="A0A0S7YC59"/>
<dbReference type="InterPro" id="IPR025943">
    <property type="entry name" value="Sigma_54_int_dom_ATP-bd_2"/>
</dbReference>
<dbReference type="InterPro" id="IPR025944">
    <property type="entry name" value="Sigma_54_int_dom_CS"/>
</dbReference>
<dbReference type="PROSITE" id="PS50206">
    <property type="entry name" value="RHODANESE_3"/>
    <property type="match status" value="1"/>
</dbReference>
<dbReference type="Gene3D" id="1.10.8.60">
    <property type="match status" value="1"/>
</dbReference>
<evidence type="ECO:0000256" key="2">
    <source>
        <dbReference type="ARBA" id="ARBA00022490"/>
    </source>
</evidence>
<dbReference type="Gene3D" id="3.40.50.2300">
    <property type="match status" value="1"/>
</dbReference>
<evidence type="ECO:0000256" key="7">
    <source>
        <dbReference type="ARBA" id="ARBA00023125"/>
    </source>
</evidence>
<dbReference type="InterPro" id="IPR003593">
    <property type="entry name" value="AAA+_ATPase"/>
</dbReference>
<keyword evidence="3 10" id="KW-0597">Phosphoprotein</keyword>
<dbReference type="InterPro" id="IPR025662">
    <property type="entry name" value="Sigma_54_int_dom_ATP-bd_1"/>
</dbReference>
<dbReference type="PROSITE" id="PS00676">
    <property type="entry name" value="SIGMA54_INTERACT_2"/>
    <property type="match status" value="1"/>
</dbReference>
<dbReference type="Pfam" id="PF25601">
    <property type="entry name" value="AAA_lid_14"/>
    <property type="match status" value="1"/>
</dbReference>
<keyword evidence="7" id="KW-0238">DNA-binding</keyword>
<dbReference type="PROSITE" id="PS50045">
    <property type="entry name" value="SIGMA54_INTERACT_4"/>
    <property type="match status" value="1"/>
</dbReference>
<evidence type="ECO:0000256" key="8">
    <source>
        <dbReference type="ARBA" id="ARBA00023159"/>
    </source>
</evidence>
<proteinExistence type="predicted"/>
<dbReference type="GO" id="GO:0005737">
    <property type="term" value="C:cytoplasm"/>
    <property type="evidence" value="ECO:0007669"/>
    <property type="project" value="UniProtKB-SubCell"/>
</dbReference>
<comment type="subcellular location">
    <subcellularLocation>
        <location evidence="1">Cytoplasm</location>
    </subcellularLocation>
</comment>
<accession>A0A0S7YC59</accession>
<feature type="modified residue" description="4-aspartylphosphate" evidence="10">
    <location>
        <position position="54"/>
    </location>
</feature>
<dbReference type="PANTHER" id="PTHR32071:SF113">
    <property type="entry name" value="ALGINATE BIOSYNTHESIS TRANSCRIPTIONAL REGULATORY PROTEIN ALGB"/>
    <property type="match status" value="1"/>
</dbReference>
<dbReference type="Pfam" id="PF02954">
    <property type="entry name" value="HTH_8"/>
    <property type="match status" value="1"/>
</dbReference>
<dbReference type="InterPro" id="IPR002197">
    <property type="entry name" value="HTH_Fis"/>
</dbReference>